<proteinExistence type="predicted"/>
<dbReference type="EMBL" id="FUYH01000011">
    <property type="protein sequence ID" value="SKA91451.1"/>
    <property type="molecule type" value="Genomic_DNA"/>
</dbReference>
<keyword evidence="2" id="KW-1185">Reference proteome</keyword>
<dbReference type="AlphaFoldDB" id="A0A1T4XQQ5"/>
<dbReference type="OrthoDB" id="9882239at2"/>
<gene>
    <name evidence="1" type="ORF">SAMN05443428_11161</name>
</gene>
<evidence type="ECO:0000313" key="2">
    <source>
        <dbReference type="Proteomes" id="UP000190105"/>
    </source>
</evidence>
<protein>
    <submittedName>
        <fullName evidence="1">Uncharacterized protein</fullName>
    </submittedName>
</protein>
<reference evidence="2" key="1">
    <citation type="submission" date="2017-02" db="EMBL/GenBank/DDBJ databases">
        <authorList>
            <person name="Varghese N."/>
            <person name="Submissions S."/>
        </authorList>
    </citation>
    <scope>NUCLEOTIDE SEQUENCE [LARGE SCALE GENOMIC DNA]</scope>
    <source>
        <strain evidence="2">USBA 833</strain>
    </source>
</reference>
<evidence type="ECO:0000313" key="1">
    <source>
        <dbReference type="EMBL" id="SKA91451.1"/>
    </source>
</evidence>
<accession>A0A1T4XQQ5</accession>
<dbReference type="STRING" id="1147123.SAMN05443428_11161"/>
<dbReference type="RefSeq" id="WP_078696707.1">
    <property type="nucleotide sequence ID" value="NZ_FUYH01000011.1"/>
</dbReference>
<name>A0A1T4XQQ5_9CLOT</name>
<sequence>MTGKEFLKKVRRIKKITDIHWRVEGKDVLDPDLVKVVIVADGEEIEITYPLPPDKTGINFIQFSAMALIINKFMEQIGNDFRINFIDDIANAINYSRKQIKERV</sequence>
<dbReference type="Proteomes" id="UP000190105">
    <property type="component" value="Unassembled WGS sequence"/>
</dbReference>
<organism evidence="1 2">
    <name type="scientific">Caloramator quimbayensis</name>
    <dbReference type="NCBI Taxonomy" id="1147123"/>
    <lineage>
        <taxon>Bacteria</taxon>
        <taxon>Bacillati</taxon>
        <taxon>Bacillota</taxon>
        <taxon>Clostridia</taxon>
        <taxon>Eubacteriales</taxon>
        <taxon>Clostridiaceae</taxon>
        <taxon>Caloramator</taxon>
    </lineage>
</organism>